<dbReference type="EMBL" id="AP027268">
    <property type="protein sequence ID" value="BDW93081.1"/>
    <property type="molecule type" value="Genomic_DNA"/>
</dbReference>
<evidence type="ECO:0000256" key="7">
    <source>
        <dbReference type="PROSITE-ProRule" id="PRU01360"/>
    </source>
</evidence>
<feature type="domain" description="Secretin/TonB short N-terminal" evidence="8">
    <location>
        <begin position="19"/>
        <end position="67"/>
    </location>
</feature>
<evidence type="ECO:0000256" key="3">
    <source>
        <dbReference type="ARBA" id="ARBA00022452"/>
    </source>
</evidence>
<dbReference type="Gene3D" id="2.170.130.10">
    <property type="entry name" value="TonB-dependent receptor, plug domain"/>
    <property type="match status" value="1"/>
</dbReference>
<dbReference type="InterPro" id="IPR008969">
    <property type="entry name" value="CarboxyPept-like_regulatory"/>
</dbReference>
<keyword evidence="6 7" id="KW-0998">Cell outer membrane</keyword>
<organism evidence="10 11">
    <name type="scientific">Flagellimonas marinaquae</name>
    <dbReference type="NCBI Taxonomy" id="254955"/>
    <lineage>
        <taxon>Bacteria</taxon>
        <taxon>Pseudomonadati</taxon>
        <taxon>Bacteroidota</taxon>
        <taxon>Flavobacteriia</taxon>
        <taxon>Flavobacteriales</taxon>
        <taxon>Flavobacteriaceae</taxon>
        <taxon>Flagellimonas</taxon>
    </lineage>
</organism>
<dbReference type="PROSITE" id="PS52016">
    <property type="entry name" value="TONB_DEPENDENT_REC_3"/>
    <property type="match status" value="1"/>
</dbReference>
<feature type="domain" description="TonB-dependent receptor plug" evidence="9">
    <location>
        <begin position="182"/>
        <end position="301"/>
    </location>
</feature>
<protein>
    <submittedName>
        <fullName evidence="10">SusC/RagA family TonB-linked outer membrane protein</fullName>
    </submittedName>
</protein>
<dbReference type="Proteomes" id="UP001330184">
    <property type="component" value="Chromosome"/>
</dbReference>
<dbReference type="SUPFAM" id="SSF56935">
    <property type="entry name" value="Porins"/>
    <property type="match status" value="1"/>
</dbReference>
<evidence type="ECO:0000259" key="9">
    <source>
        <dbReference type="Pfam" id="PF07715"/>
    </source>
</evidence>
<evidence type="ECO:0000313" key="11">
    <source>
        <dbReference type="Proteomes" id="UP001330184"/>
    </source>
</evidence>
<accession>A0AA48KRF4</accession>
<keyword evidence="11" id="KW-1185">Reference proteome</keyword>
<evidence type="ECO:0000259" key="8">
    <source>
        <dbReference type="Pfam" id="PF07660"/>
    </source>
</evidence>
<proteinExistence type="inferred from homology"/>
<evidence type="ECO:0000256" key="2">
    <source>
        <dbReference type="ARBA" id="ARBA00022448"/>
    </source>
</evidence>
<keyword evidence="5 7" id="KW-0472">Membrane</keyword>
<evidence type="ECO:0000256" key="5">
    <source>
        <dbReference type="ARBA" id="ARBA00023136"/>
    </source>
</evidence>
<name>A0AA48KRF4_9FLAO</name>
<dbReference type="InterPro" id="IPR039426">
    <property type="entry name" value="TonB-dep_rcpt-like"/>
</dbReference>
<keyword evidence="3 7" id="KW-1134">Transmembrane beta strand</keyword>
<dbReference type="AlphaFoldDB" id="A0AA48KRF4"/>
<dbReference type="InterPro" id="IPR023996">
    <property type="entry name" value="TonB-dep_OMP_SusC/RagA"/>
</dbReference>
<dbReference type="Pfam" id="PF07715">
    <property type="entry name" value="Plug"/>
    <property type="match status" value="1"/>
</dbReference>
<dbReference type="RefSeq" id="WP_338193446.1">
    <property type="nucleotide sequence ID" value="NZ_AP027268.1"/>
</dbReference>
<evidence type="ECO:0000256" key="4">
    <source>
        <dbReference type="ARBA" id="ARBA00022692"/>
    </source>
</evidence>
<keyword evidence="2 7" id="KW-0813">Transport</keyword>
<dbReference type="FunFam" id="2.170.130.10:FF:000008">
    <property type="entry name" value="SusC/RagA family TonB-linked outer membrane protein"/>
    <property type="match status" value="1"/>
</dbReference>
<dbReference type="Pfam" id="PF07660">
    <property type="entry name" value="STN"/>
    <property type="match status" value="1"/>
</dbReference>
<keyword evidence="4 7" id="KW-0812">Transmembrane</keyword>
<dbReference type="InterPro" id="IPR037066">
    <property type="entry name" value="Plug_dom_sf"/>
</dbReference>
<dbReference type="InterPro" id="IPR036942">
    <property type="entry name" value="Beta-barrel_TonB_sf"/>
</dbReference>
<dbReference type="NCBIfam" id="TIGR04057">
    <property type="entry name" value="SusC_RagA_signa"/>
    <property type="match status" value="1"/>
</dbReference>
<dbReference type="FunFam" id="2.60.40.1120:FF:000003">
    <property type="entry name" value="Outer membrane protein Omp121"/>
    <property type="match status" value="1"/>
</dbReference>
<evidence type="ECO:0000256" key="1">
    <source>
        <dbReference type="ARBA" id="ARBA00004571"/>
    </source>
</evidence>
<comment type="similarity">
    <text evidence="7">Belongs to the TonB-dependent receptor family.</text>
</comment>
<dbReference type="SUPFAM" id="SSF49464">
    <property type="entry name" value="Carboxypeptidase regulatory domain-like"/>
    <property type="match status" value="1"/>
</dbReference>
<dbReference type="NCBIfam" id="TIGR04056">
    <property type="entry name" value="OMP_RagA_SusC"/>
    <property type="match status" value="1"/>
</dbReference>
<sequence length="1051" mass="115114">MKNVTVEQVFKKIESLTTYRFLYESGITSLDQKVTLKIENGDITDVLNTVFKNTKLSYAIQGRQIIVNIAANPPTAKKEMPKEDIESEQNQISGVVSDNNGMPLPGANVVEKGTSNGTQTDFDGKFSLTVAPGAVLAVTYLGFKPLEVPVNDQSNLTITMVEDSEQLSEVVVVAYGEQNRETLTSNVSSVKAEEIENLPVASSDQLLQGRAPGVFVSTNSGDPGGGVFVRVRGSSSISGSSDPLYVVDGIPIQSGNLSQNDVGGATVSPIADINPADIESIDILKDASATAIYGSRAANGVVLITTKKGTRDKAVVSIGVYGGVQSYVKKPSLVTGQQFETLMNESARNNGRPEPYADPANAVNTNWNDLVVNDRAPIRNIDLSVKGGGEKARYFVSANNYSQEGLIKNSGFERFSGRVNMDFRVNSKLNMGTSMLYSRSNRDIVPNSDNIAGAFAGSHFYPSNMEVLDADGNYNRIPTIDHPLATINDVDIQMETGRFLGTVFAEYTFLPGLRLKSSFSADYTNNRETEYLNTNTNAGSAVQGSADLYTLDDYNWIQENVLSYQFNLEKNAFNILVGNSVQKSIRRYGFSSGTGFPTNDFRQISSAAILDASSGSTSYGLASIFSRVNYNFDQKYLVTLNLRGDASSRFGKDNRWGIFPAVGLGWVISKEKFLQDVKFLNNLKFMVGYGITGNQSGITDFNSVGLWEGAAYTSEPGVRPLQLENPSLKWETTKQTDISMDMTMFDNRVNFTAGYYYKKTEDLLLEVPVPTTSGFESVIQNSGAIQNQGVEIGLGVEVFPTDNDLTWYINGNISGNRNKILDLAAPFNVYNRDLFRYEEGAPMYSYYMHKQLGVDPQTGDAIFEDYDGDGEFSTSSDRYIVGDANPDFFGGLTNTLKYKGVDLSFFWQFSYGNEQLNFTRFFMEHGGSRGTNYTTSQLARWQQPGDITDVPRMSAANYASDLRPSRFVEDGSYLRLKNISLGYTLPSSITESLKMSTARVYVSGQNIVTITNYSGLDPEVTATADTSLTQGVEFFTTPSPMTIMAGINLSF</sequence>
<reference evidence="10 11" key="1">
    <citation type="submission" date="2023-01" db="EMBL/GenBank/DDBJ databases">
        <title>Complete genome sequence of Muricauda aquimarina strain IFOP_LL357.</title>
        <authorList>
            <person name="Gajardo G."/>
            <person name="Ueki S."/>
            <person name="Maruyama F."/>
        </authorList>
    </citation>
    <scope>NUCLEOTIDE SEQUENCE [LARGE SCALE GENOMIC DNA]</scope>
    <source>
        <strain evidence="10 11">IFOP_LL357</strain>
    </source>
</reference>
<dbReference type="Gene3D" id="2.60.40.1120">
    <property type="entry name" value="Carboxypeptidase-like, regulatory domain"/>
    <property type="match status" value="1"/>
</dbReference>
<dbReference type="InterPro" id="IPR011662">
    <property type="entry name" value="Secretin/TonB_short_N"/>
</dbReference>
<dbReference type="Gene3D" id="2.40.170.20">
    <property type="entry name" value="TonB-dependent receptor, beta-barrel domain"/>
    <property type="match status" value="1"/>
</dbReference>
<dbReference type="Pfam" id="PF13715">
    <property type="entry name" value="CarbopepD_reg_2"/>
    <property type="match status" value="1"/>
</dbReference>
<dbReference type="GO" id="GO:0009279">
    <property type="term" value="C:cell outer membrane"/>
    <property type="evidence" value="ECO:0007669"/>
    <property type="project" value="UniProtKB-SubCell"/>
</dbReference>
<comment type="subcellular location">
    <subcellularLocation>
        <location evidence="1 7">Cell outer membrane</location>
        <topology evidence="1 7">Multi-pass membrane protein</topology>
    </subcellularLocation>
</comment>
<evidence type="ECO:0000256" key="6">
    <source>
        <dbReference type="ARBA" id="ARBA00023237"/>
    </source>
</evidence>
<dbReference type="InterPro" id="IPR012910">
    <property type="entry name" value="Plug_dom"/>
</dbReference>
<evidence type="ECO:0000313" key="10">
    <source>
        <dbReference type="EMBL" id="BDW93081.1"/>
    </source>
</evidence>
<gene>
    <name evidence="10" type="ORF">MACH07_19130</name>
</gene>
<dbReference type="InterPro" id="IPR023997">
    <property type="entry name" value="TonB-dep_OMP_SusC/RagA_CS"/>
</dbReference>